<evidence type="ECO:0000256" key="1">
    <source>
        <dbReference type="SAM" id="Phobius"/>
    </source>
</evidence>
<sequence>MSPAVGAYLRGRSPRLAFWLWSAGVLAANMAATAIIASVAPNLLSSDWPLRLLLWLVWLVAAVRRLRDARWPLWLSVPAPVASLASAAFFDLAHDQHDVAFHVVLRIQVEGVVLVLVAGAVILVGCLPSRPPRIQPQARAEAFG</sequence>
<proteinExistence type="predicted"/>
<feature type="transmembrane region" description="Helical" evidence="1">
    <location>
        <begin position="105"/>
        <end position="127"/>
    </location>
</feature>
<dbReference type="EMBL" id="PJRS01000022">
    <property type="protein sequence ID" value="PLR25154.1"/>
    <property type="molecule type" value="Genomic_DNA"/>
</dbReference>
<reference evidence="2 3" key="1">
    <citation type="submission" date="2017-12" db="EMBL/GenBank/DDBJ databases">
        <title>The genome sequence of Caulobacter sp. 410.</title>
        <authorList>
            <person name="Gao J."/>
            <person name="Mao X."/>
            <person name="Sun J."/>
        </authorList>
    </citation>
    <scope>NUCLEOTIDE SEQUENCE [LARGE SCALE GENOMIC DNA]</scope>
    <source>
        <strain evidence="2 3">410</strain>
    </source>
</reference>
<organism evidence="2 3">
    <name type="scientific">Caulobacter zeae</name>
    <dbReference type="NCBI Taxonomy" id="2055137"/>
    <lineage>
        <taxon>Bacteria</taxon>
        <taxon>Pseudomonadati</taxon>
        <taxon>Pseudomonadota</taxon>
        <taxon>Alphaproteobacteria</taxon>
        <taxon>Caulobacterales</taxon>
        <taxon>Caulobacteraceae</taxon>
        <taxon>Caulobacter</taxon>
    </lineage>
</organism>
<accession>A0A2N5DGG2</accession>
<keyword evidence="1" id="KW-0472">Membrane</keyword>
<feature type="transmembrane region" description="Helical" evidence="1">
    <location>
        <begin position="48"/>
        <end position="66"/>
    </location>
</feature>
<dbReference type="Proteomes" id="UP000234479">
    <property type="component" value="Unassembled WGS sequence"/>
</dbReference>
<keyword evidence="1" id="KW-0812">Transmembrane</keyword>
<name>A0A2N5DGG2_9CAUL</name>
<dbReference type="AlphaFoldDB" id="A0A2N5DGG2"/>
<feature type="transmembrane region" description="Helical" evidence="1">
    <location>
        <begin position="16"/>
        <end position="36"/>
    </location>
</feature>
<evidence type="ECO:0000313" key="2">
    <source>
        <dbReference type="EMBL" id="PLR25154.1"/>
    </source>
</evidence>
<keyword evidence="3" id="KW-1185">Reference proteome</keyword>
<feature type="transmembrane region" description="Helical" evidence="1">
    <location>
        <begin position="73"/>
        <end position="93"/>
    </location>
</feature>
<keyword evidence="1" id="KW-1133">Transmembrane helix</keyword>
<protein>
    <recommendedName>
        <fullName evidence="4">DUF805 domain-containing protein</fullName>
    </recommendedName>
</protein>
<evidence type="ECO:0000313" key="3">
    <source>
        <dbReference type="Proteomes" id="UP000234479"/>
    </source>
</evidence>
<gene>
    <name evidence="2" type="ORF">SGCZBJ_13050</name>
</gene>
<comment type="caution">
    <text evidence="2">The sequence shown here is derived from an EMBL/GenBank/DDBJ whole genome shotgun (WGS) entry which is preliminary data.</text>
</comment>
<evidence type="ECO:0008006" key="4">
    <source>
        <dbReference type="Google" id="ProtNLM"/>
    </source>
</evidence>
<dbReference type="RefSeq" id="WP_101718427.1">
    <property type="nucleotide sequence ID" value="NZ_PJRS01000022.1"/>
</dbReference>